<protein>
    <submittedName>
        <fullName evidence="10">Mechanosensitive ion channel</fullName>
    </submittedName>
</protein>
<dbReference type="InterPro" id="IPR023408">
    <property type="entry name" value="MscS_beta-dom_sf"/>
</dbReference>
<feature type="transmembrane region" description="Helical" evidence="7">
    <location>
        <begin position="46"/>
        <end position="64"/>
    </location>
</feature>
<sequence length="315" mass="35739">MHASLWMLVLAISLLAWGLTHSSFHYFWQYFIQGFSVGNFHIQPFRWLIAIFLLIVLFNVNQWIQSRLASARGIFRHFDIGSRHSVLAIFRYVGFIIAILLSLSTAGVALHNLAIIAGALSVGIGFGLQNIVNNFVSGIILLLERPIRVGDWVRVGTTEGYVQRLSIRSTLILTFDRTEVFVPNSELISGQVTNWTYSNNVLRLMIPLRVRHDSDIDEVREILEEVGQNHPDVLQDDPRGIPPTALLLDVTENSLVFYLRVYIGDCNNSFTIQTELRARAVEALYRRGIRLAHQQQDLYFPERAPAAEHDSSAQV</sequence>
<accession>A0AAE2YSB7</accession>
<dbReference type="InterPro" id="IPR052702">
    <property type="entry name" value="MscS-like_channel"/>
</dbReference>
<dbReference type="GO" id="GO:0008381">
    <property type="term" value="F:mechanosensitive monoatomic ion channel activity"/>
    <property type="evidence" value="ECO:0007669"/>
    <property type="project" value="UniProtKB-ARBA"/>
</dbReference>
<evidence type="ECO:0000256" key="7">
    <source>
        <dbReference type="SAM" id="Phobius"/>
    </source>
</evidence>
<proteinExistence type="inferred from homology"/>
<dbReference type="InterPro" id="IPR011066">
    <property type="entry name" value="MscS_channel_C_sf"/>
</dbReference>
<comment type="caution">
    <text evidence="10">The sequence shown here is derived from an EMBL/GenBank/DDBJ whole genome shotgun (WGS) entry which is preliminary data.</text>
</comment>
<dbReference type="InterPro" id="IPR006685">
    <property type="entry name" value="MscS_channel_2nd"/>
</dbReference>
<keyword evidence="4 7" id="KW-0812">Transmembrane</keyword>
<dbReference type="AlphaFoldDB" id="A0AAE2YSB7"/>
<feature type="domain" description="Mechanosensitive ion channel MscS" evidence="8">
    <location>
        <begin position="130"/>
        <end position="196"/>
    </location>
</feature>
<feature type="domain" description="Mechanosensitive ion channel MscS C-terminal" evidence="9">
    <location>
        <begin position="210"/>
        <end position="290"/>
    </location>
</feature>
<evidence type="ECO:0000256" key="4">
    <source>
        <dbReference type="ARBA" id="ARBA00022692"/>
    </source>
</evidence>
<dbReference type="InterPro" id="IPR010920">
    <property type="entry name" value="LSM_dom_sf"/>
</dbReference>
<keyword evidence="3" id="KW-1003">Cell membrane</keyword>
<organism evidence="10 11">
    <name type="scientific">Igneacidithiobacillus copahuensis</name>
    <dbReference type="NCBI Taxonomy" id="2724909"/>
    <lineage>
        <taxon>Bacteria</taxon>
        <taxon>Pseudomonadati</taxon>
        <taxon>Pseudomonadota</taxon>
        <taxon>Acidithiobacillia</taxon>
        <taxon>Acidithiobacillales</taxon>
        <taxon>Acidithiobacillaceae</taxon>
        <taxon>Igneacidithiobacillus</taxon>
    </lineage>
</organism>
<dbReference type="SUPFAM" id="SSF50182">
    <property type="entry name" value="Sm-like ribonucleoproteins"/>
    <property type="match status" value="1"/>
</dbReference>
<feature type="transmembrane region" description="Helical" evidence="7">
    <location>
        <begin position="109"/>
        <end position="128"/>
    </location>
</feature>
<dbReference type="PANTHER" id="PTHR30347:SF1">
    <property type="entry name" value="MECHANOSENSITIVE CHANNEL MSCK"/>
    <property type="match status" value="1"/>
</dbReference>
<dbReference type="PANTHER" id="PTHR30347">
    <property type="entry name" value="POTASSIUM CHANNEL RELATED"/>
    <property type="match status" value="1"/>
</dbReference>
<reference evidence="10" key="1">
    <citation type="journal article" date="2021" name="ISME J.">
        <title>Genomic evolution of the class Acidithiobacillia: deep-branching Proteobacteria living in extreme acidic conditions.</title>
        <authorList>
            <person name="Moya-Beltran A."/>
            <person name="Beard S."/>
            <person name="Rojas-Villalobos C."/>
            <person name="Issotta F."/>
            <person name="Gallardo Y."/>
            <person name="Ulloa R."/>
            <person name="Giaveno A."/>
            <person name="Degli Esposti M."/>
            <person name="Johnson D.B."/>
            <person name="Quatrini R."/>
        </authorList>
    </citation>
    <scope>NUCLEOTIDE SEQUENCE</scope>
    <source>
        <strain evidence="10">VAN18-1</strain>
    </source>
</reference>
<dbReference type="GO" id="GO:0005886">
    <property type="term" value="C:plasma membrane"/>
    <property type="evidence" value="ECO:0007669"/>
    <property type="project" value="UniProtKB-SubCell"/>
</dbReference>
<evidence type="ECO:0000256" key="1">
    <source>
        <dbReference type="ARBA" id="ARBA00004651"/>
    </source>
</evidence>
<evidence type="ECO:0000259" key="9">
    <source>
        <dbReference type="Pfam" id="PF21082"/>
    </source>
</evidence>
<dbReference type="Gene3D" id="3.30.70.100">
    <property type="match status" value="1"/>
</dbReference>
<dbReference type="InterPro" id="IPR049278">
    <property type="entry name" value="MS_channel_C"/>
</dbReference>
<dbReference type="SUPFAM" id="SSF82689">
    <property type="entry name" value="Mechanosensitive channel protein MscS (YggB), C-terminal domain"/>
    <property type="match status" value="1"/>
</dbReference>
<feature type="transmembrane region" description="Helical" evidence="7">
    <location>
        <begin position="85"/>
        <end position="103"/>
    </location>
</feature>
<comment type="similarity">
    <text evidence="2">Belongs to the MscS (TC 1.A.23) family.</text>
</comment>
<dbReference type="EMBL" id="JAAXYO010000196">
    <property type="protein sequence ID" value="MBU2789346.1"/>
    <property type="molecule type" value="Genomic_DNA"/>
</dbReference>
<evidence type="ECO:0000256" key="5">
    <source>
        <dbReference type="ARBA" id="ARBA00022989"/>
    </source>
</evidence>
<keyword evidence="6 7" id="KW-0472">Membrane</keyword>
<evidence type="ECO:0000256" key="6">
    <source>
        <dbReference type="ARBA" id="ARBA00023136"/>
    </source>
</evidence>
<evidence type="ECO:0000259" key="8">
    <source>
        <dbReference type="Pfam" id="PF00924"/>
    </source>
</evidence>
<dbReference type="Proteomes" id="UP001197378">
    <property type="component" value="Unassembled WGS sequence"/>
</dbReference>
<evidence type="ECO:0000256" key="3">
    <source>
        <dbReference type="ARBA" id="ARBA00022475"/>
    </source>
</evidence>
<comment type="subcellular location">
    <subcellularLocation>
        <location evidence="1">Cell membrane</location>
        <topology evidence="1">Multi-pass membrane protein</topology>
    </subcellularLocation>
</comment>
<gene>
    <name evidence="10" type="ORF">HFQ13_14240</name>
</gene>
<dbReference type="SUPFAM" id="SSF82861">
    <property type="entry name" value="Mechanosensitive channel protein MscS (YggB), transmembrane region"/>
    <property type="match status" value="1"/>
</dbReference>
<dbReference type="Gene3D" id="2.30.30.60">
    <property type="match status" value="1"/>
</dbReference>
<dbReference type="InterPro" id="IPR011014">
    <property type="entry name" value="MscS_channel_TM-2"/>
</dbReference>
<evidence type="ECO:0000313" key="10">
    <source>
        <dbReference type="EMBL" id="MBU2789346.1"/>
    </source>
</evidence>
<dbReference type="Pfam" id="PF00924">
    <property type="entry name" value="MS_channel_2nd"/>
    <property type="match status" value="1"/>
</dbReference>
<dbReference type="Gene3D" id="1.10.287.1260">
    <property type="match status" value="1"/>
</dbReference>
<name>A0AAE2YSB7_9PROT</name>
<keyword evidence="11" id="KW-1185">Reference proteome</keyword>
<evidence type="ECO:0000313" key="11">
    <source>
        <dbReference type="Proteomes" id="UP001197378"/>
    </source>
</evidence>
<dbReference type="Pfam" id="PF21082">
    <property type="entry name" value="MS_channel_3rd"/>
    <property type="match status" value="1"/>
</dbReference>
<keyword evidence="5 7" id="KW-1133">Transmembrane helix</keyword>
<evidence type="ECO:0000256" key="2">
    <source>
        <dbReference type="ARBA" id="ARBA00008017"/>
    </source>
</evidence>